<name>A0A1F7WTC0_9BACT</name>
<evidence type="ECO:0000259" key="1">
    <source>
        <dbReference type="Pfam" id="PF01370"/>
    </source>
</evidence>
<dbReference type="STRING" id="1817813.A2008_08110"/>
<dbReference type="EMBL" id="MGFH01000101">
    <property type="protein sequence ID" value="OGM05729.1"/>
    <property type="molecule type" value="Genomic_DNA"/>
</dbReference>
<dbReference type="PANTHER" id="PTHR43245">
    <property type="entry name" value="BIFUNCTIONAL POLYMYXIN RESISTANCE PROTEIN ARNA"/>
    <property type="match status" value="1"/>
</dbReference>
<dbReference type="SUPFAM" id="SSF51735">
    <property type="entry name" value="NAD(P)-binding Rossmann-fold domains"/>
    <property type="match status" value="1"/>
</dbReference>
<dbReference type="InterPro" id="IPR036291">
    <property type="entry name" value="NAD(P)-bd_dom_sf"/>
</dbReference>
<gene>
    <name evidence="2" type="ORF">A2008_08110</name>
</gene>
<protein>
    <recommendedName>
        <fullName evidence="1">NAD-dependent epimerase/dehydratase domain-containing protein</fullName>
    </recommendedName>
</protein>
<dbReference type="AlphaFoldDB" id="A0A1F7WTC0"/>
<dbReference type="Pfam" id="PF01370">
    <property type="entry name" value="Epimerase"/>
    <property type="match status" value="1"/>
</dbReference>
<feature type="domain" description="NAD-dependent epimerase/dehydratase" evidence="1">
    <location>
        <begin position="3"/>
        <end position="228"/>
    </location>
</feature>
<sequence>MKIAILGGSRLIGTALVPLLAEKIKDIELHIINRGVTPAVWDYEKKWPGRVFRHIADRSSPLNFCDALEKIALKKIDAVIDMSCYTKEELTPAIRAFSKKISQYIFISTCSVYGVLKYLPASEEHPLDTGESNSMYGREKIKCEKELLYSAKNKDFNVTILRPTYIYGPWDYTERLFYFIDRIYKQVPIFFPSGGQDPMFNAIYVKDLARQIAGLLLNEGAYNQIYNAASNDSLYFSEFLKLIGNSLSQEVKLVHVSYDEYKKAAGGLSFPYTRYHTAFDAGKMKALFGEENFPFTPYQQAVDETVSWHIDRADVPSPNNYADEKKYFAGNFAPKSRLL</sequence>
<dbReference type="PANTHER" id="PTHR43245:SF13">
    <property type="entry name" value="UDP-D-APIOSE_UDP-D-XYLOSE SYNTHASE 2"/>
    <property type="match status" value="1"/>
</dbReference>
<proteinExistence type="predicted"/>
<reference evidence="2 3" key="1">
    <citation type="journal article" date="2016" name="Nat. Commun.">
        <title>Thousands of microbial genomes shed light on interconnected biogeochemical processes in an aquifer system.</title>
        <authorList>
            <person name="Anantharaman K."/>
            <person name="Brown C.T."/>
            <person name="Hug L.A."/>
            <person name="Sharon I."/>
            <person name="Castelle C.J."/>
            <person name="Probst A.J."/>
            <person name="Thomas B.C."/>
            <person name="Singh A."/>
            <person name="Wilkins M.J."/>
            <person name="Karaoz U."/>
            <person name="Brodie E.L."/>
            <person name="Williams K.H."/>
            <person name="Hubbard S.S."/>
            <person name="Banfield J.F."/>
        </authorList>
    </citation>
    <scope>NUCLEOTIDE SEQUENCE [LARGE SCALE GENOMIC DNA]</scope>
</reference>
<evidence type="ECO:0000313" key="3">
    <source>
        <dbReference type="Proteomes" id="UP000178735"/>
    </source>
</evidence>
<accession>A0A1F7WTC0</accession>
<organism evidence="2 3">
    <name type="scientific">Candidatus Wallbacteria bacterium GWC2_49_35</name>
    <dbReference type="NCBI Taxonomy" id="1817813"/>
    <lineage>
        <taxon>Bacteria</taxon>
        <taxon>Candidatus Walliibacteriota</taxon>
    </lineage>
</organism>
<comment type="caution">
    <text evidence="2">The sequence shown here is derived from an EMBL/GenBank/DDBJ whole genome shotgun (WGS) entry which is preliminary data.</text>
</comment>
<evidence type="ECO:0000313" key="2">
    <source>
        <dbReference type="EMBL" id="OGM05729.1"/>
    </source>
</evidence>
<dbReference type="Proteomes" id="UP000178735">
    <property type="component" value="Unassembled WGS sequence"/>
</dbReference>
<dbReference type="InterPro" id="IPR001509">
    <property type="entry name" value="Epimerase_deHydtase"/>
</dbReference>
<dbReference type="Gene3D" id="3.40.50.720">
    <property type="entry name" value="NAD(P)-binding Rossmann-like Domain"/>
    <property type="match status" value="1"/>
</dbReference>
<dbReference type="InterPro" id="IPR050177">
    <property type="entry name" value="Lipid_A_modif_metabolic_enz"/>
</dbReference>